<dbReference type="KEGG" id="hoh:Hoch_0931"/>
<dbReference type="AlphaFoldDB" id="D0LPH4"/>
<dbReference type="Proteomes" id="UP000001880">
    <property type="component" value="Chromosome"/>
</dbReference>
<gene>
    <name evidence="1" type="ordered locus">Hoch_0931</name>
</gene>
<evidence type="ECO:0000313" key="2">
    <source>
        <dbReference type="Proteomes" id="UP000001880"/>
    </source>
</evidence>
<sequence length="97" mass="10784">MAGPRFSGLLHAVEVNANGTKRDSFEFYDKFDFGLQVGIHARVAVSEDFALVGAGYYDYGMTNVDDSLENPGLRNRSFFLSVGIDYRIWRAQATPSP</sequence>
<evidence type="ECO:0008006" key="3">
    <source>
        <dbReference type="Google" id="ProtNLM"/>
    </source>
</evidence>
<proteinExistence type="predicted"/>
<accession>D0LPH4</accession>
<keyword evidence="2" id="KW-1185">Reference proteome</keyword>
<evidence type="ECO:0000313" key="1">
    <source>
        <dbReference type="EMBL" id="ACY13539.1"/>
    </source>
</evidence>
<reference evidence="1 2" key="1">
    <citation type="journal article" date="2010" name="Stand. Genomic Sci.">
        <title>Complete genome sequence of Haliangium ochraceum type strain (SMP-2).</title>
        <authorList>
            <consortium name="US DOE Joint Genome Institute (JGI-PGF)"/>
            <person name="Ivanova N."/>
            <person name="Daum C."/>
            <person name="Lang E."/>
            <person name="Abt B."/>
            <person name="Kopitz M."/>
            <person name="Saunders E."/>
            <person name="Lapidus A."/>
            <person name="Lucas S."/>
            <person name="Glavina Del Rio T."/>
            <person name="Nolan M."/>
            <person name="Tice H."/>
            <person name="Copeland A."/>
            <person name="Cheng J.F."/>
            <person name="Chen F."/>
            <person name="Bruce D."/>
            <person name="Goodwin L."/>
            <person name="Pitluck S."/>
            <person name="Mavromatis K."/>
            <person name="Pati A."/>
            <person name="Mikhailova N."/>
            <person name="Chen A."/>
            <person name="Palaniappan K."/>
            <person name="Land M."/>
            <person name="Hauser L."/>
            <person name="Chang Y.J."/>
            <person name="Jeffries C.D."/>
            <person name="Detter J.C."/>
            <person name="Brettin T."/>
            <person name="Rohde M."/>
            <person name="Goker M."/>
            <person name="Bristow J."/>
            <person name="Markowitz V."/>
            <person name="Eisen J.A."/>
            <person name="Hugenholtz P."/>
            <person name="Kyrpides N.C."/>
            <person name="Klenk H.P."/>
        </authorList>
    </citation>
    <scope>NUCLEOTIDE SEQUENCE [LARGE SCALE GENOMIC DNA]</scope>
    <source>
        <strain evidence="2">DSM 14365 / CIP 107738 / JCM 11303 / AJ 13395 / SMP-2</strain>
    </source>
</reference>
<organism evidence="1 2">
    <name type="scientific">Haliangium ochraceum (strain DSM 14365 / JCM 11303 / SMP-2)</name>
    <dbReference type="NCBI Taxonomy" id="502025"/>
    <lineage>
        <taxon>Bacteria</taxon>
        <taxon>Pseudomonadati</taxon>
        <taxon>Myxococcota</taxon>
        <taxon>Polyangia</taxon>
        <taxon>Haliangiales</taxon>
        <taxon>Kofleriaceae</taxon>
        <taxon>Haliangium</taxon>
    </lineage>
</organism>
<dbReference type="eggNOG" id="COG3637">
    <property type="taxonomic scope" value="Bacteria"/>
</dbReference>
<protein>
    <recommendedName>
        <fullName evidence="3">Outer membrane protein beta-barrel domain-containing protein</fullName>
    </recommendedName>
</protein>
<dbReference type="HOGENOM" id="CLU_2342859_0_0_7"/>
<dbReference type="STRING" id="502025.Hoch_0931"/>
<dbReference type="EMBL" id="CP001804">
    <property type="protein sequence ID" value="ACY13539.1"/>
    <property type="molecule type" value="Genomic_DNA"/>
</dbReference>
<name>D0LPH4_HALO1</name>